<comment type="caution">
    <text evidence="5">The sequence shown here is derived from an EMBL/GenBank/DDBJ whole genome shotgun (WGS) entry which is preliminary data.</text>
</comment>
<evidence type="ECO:0000256" key="1">
    <source>
        <dbReference type="ARBA" id="ARBA00010587"/>
    </source>
</evidence>
<dbReference type="PANTHER" id="PTHR37164">
    <property type="entry name" value="BACTERIOHEMERYTHRIN"/>
    <property type="match status" value="1"/>
</dbReference>
<dbReference type="RefSeq" id="WP_250857107.1">
    <property type="nucleotide sequence ID" value="NZ_JAGSOJ010000001.1"/>
</dbReference>
<comment type="similarity">
    <text evidence="1">Belongs to the hemerythrin family.</text>
</comment>
<reference evidence="5" key="2">
    <citation type="submission" date="2021-04" db="EMBL/GenBank/DDBJ databases">
        <authorList>
            <person name="Dong X."/>
        </authorList>
    </citation>
    <scope>NUCLEOTIDE SEQUENCE</scope>
    <source>
        <strain evidence="5">ZWT</strain>
    </source>
</reference>
<protein>
    <submittedName>
        <fullName evidence="5">Hemerythrin family protein</fullName>
    </submittedName>
</protein>
<gene>
    <name evidence="5" type="ORF">KDK92_00750</name>
</gene>
<dbReference type="Proteomes" id="UP001056429">
    <property type="component" value="Unassembled WGS sequence"/>
</dbReference>
<dbReference type="AlphaFoldDB" id="A0A9J6NVG3"/>
<evidence type="ECO:0000259" key="4">
    <source>
        <dbReference type="Pfam" id="PF01814"/>
    </source>
</evidence>
<evidence type="ECO:0000313" key="6">
    <source>
        <dbReference type="Proteomes" id="UP001056429"/>
    </source>
</evidence>
<dbReference type="CDD" id="cd12107">
    <property type="entry name" value="Hemerythrin"/>
    <property type="match status" value="1"/>
</dbReference>
<dbReference type="InterPro" id="IPR012312">
    <property type="entry name" value="Hemerythrin-like"/>
</dbReference>
<dbReference type="InterPro" id="IPR050669">
    <property type="entry name" value="Hemerythrin"/>
</dbReference>
<dbReference type="Gene3D" id="1.20.120.50">
    <property type="entry name" value="Hemerythrin-like"/>
    <property type="match status" value="1"/>
</dbReference>
<name>A0A9J6NVG3_9CLOT</name>
<dbReference type="PANTHER" id="PTHR37164:SF1">
    <property type="entry name" value="BACTERIOHEMERYTHRIN"/>
    <property type="match status" value="1"/>
</dbReference>
<evidence type="ECO:0000313" key="5">
    <source>
        <dbReference type="EMBL" id="MCM1988251.1"/>
    </source>
</evidence>
<accession>A0A9J6NVG3</accession>
<proteinExistence type="inferred from homology"/>
<organism evidence="5 6">
    <name type="scientific">Oceanirhabdus seepicola</name>
    <dbReference type="NCBI Taxonomy" id="2828781"/>
    <lineage>
        <taxon>Bacteria</taxon>
        <taxon>Bacillati</taxon>
        <taxon>Bacillota</taxon>
        <taxon>Clostridia</taxon>
        <taxon>Eubacteriales</taxon>
        <taxon>Clostridiaceae</taxon>
        <taxon>Oceanirhabdus</taxon>
    </lineage>
</organism>
<feature type="domain" description="Hemerythrin-like" evidence="4">
    <location>
        <begin position="14"/>
        <end position="127"/>
    </location>
</feature>
<dbReference type="NCBIfam" id="TIGR02481">
    <property type="entry name" value="hemeryth_dom"/>
    <property type="match status" value="1"/>
</dbReference>
<dbReference type="InterPro" id="IPR035938">
    <property type="entry name" value="Hemerythrin-like_sf"/>
</dbReference>
<dbReference type="EMBL" id="JAGSOJ010000001">
    <property type="protein sequence ID" value="MCM1988251.1"/>
    <property type="molecule type" value="Genomic_DNA"/>
</dbReference>
<keyword evidence="2" id="KW-0479">Metal-binding</keyword>
<keyword evidence="3" id="KW-0408">Iron</keyword>
<evidence type="ECO:0000256" key="3">
    <source>
        <dbReference type="ARBA" id="ARBA00023004"/>
    </source>
</evidence>
<dbReference type="GO" id="GO:0046872">
    <property type="term" value="F:metal ion binding"/>
    <property type="evidence" value="ECO:0007669"/>
    <property type="project" value="UniProtKB-KW"/>
</dbReference>
<keyword evidence="6" id="KW-1185">Reference proteome</keyword>
<dbReference type="InterPro" id="IPR012827">
    <property type="entry name" value="Hemerythrin_metal-bd"/>
</dbReference>
<dbReference type="SUPFAM" id="SSF47188">
    <property type="entry name" value="Hemerythrin-like"/>
    <property type="match status" value="1"/>
</dbReference>
<reference evidence="5" key="1">
    <citation type="journal article" date="2021" name="mSystems">
        <title>Bacteria and Archaea Synergistically Convert Glycine Betaine to Biogenic Methane in the Formosa Cold Seep of the South China Sea.</title>
        <authorList>
            <person name="Li L."/>
            <person name="Zhang W."/>
            <person name="Zhang S."/>
            <person name="Song L."/>
            <person name="Sun Q."/>
            <person name="Zhang H."/>
            <person name="Xiang H."/>
            <person name="Dong X."/>
        </authorList>
    </citation>
    <scope>NUCLEOTIDE SEQUENCE</scope>
    <source>
        <strain evidence="5">ZWT</strain>
    </source>
</reference>
<sequence>MSKLFEMKEEYKLGIAHIDEQHAKLFEIGDRAYQLLKNTYSNDKYDKIVGIIEELKSYTIIHFKDEEEYMESINYKKMFSQKIDHAEFIGKINNVDISKIDHNQDEYIMEILNFIAKWLTEHIIEKDLMIVEK</sequence>
<evidence type="ECO:0000256" key="2">
    <source>
        <dbReference type="ARBA" id="ARBA00022723"/>
    </source>
</evidence>
<dbReference type="Pfam" id="PF01814">
    <property type="entry name" value="Hemerythrin"/>
    <property type="match status" value="1"/>
</dbReference>